<dbReference type="PANTHER" id="PTHR36223">
    <property type="entry name" value="BETA-LACTAMASE-TYPE TRANSPEPTIDASE FOLD DOMAIN CONTAINING PROTEIN"/>
    <property type="match status" value="1"/>
</dbReference>
<evidence type="ECO:0000313" key="2">
    <source>
        <dbReference type="EMBL" id="TWU74090.1"/>
    </source>
</evidence>
<dbReference type="Pfam" id="PF25534">
    <property type="entry name" value="DUF7918"/>
    <property type="match status" value="1"/>
</dbReference>
<dbReference type="AlphaFoldDB" id="A0A5C6G8V0"/>
<accession>A0A5C6G8V0</accession>
<feature type="domain" description="DUF7918" evidence="1">
    <location>
        <begin position="47"/>
        <end position="202"/>
    </location>
</feature>
<gene>
    <name evidence="2" type="ORF">ED733_004547</name>
</gene>
<organism evidence="2 3">
    <name type="scientific">Metarhizium rileyi (strain RCEF 4871)</name>
    <name type="common">Nomuraea rileyi</name>
    <dbReference type="NCBI Taxonomy" id="1649241"/>
    <lineage>
        <taxon>Eukaryota</taxon>
        <taxon>Fungi</taxon>
        <taxon>Dikarya</taxon>
        <taxon>Ascomycota</taxon>
        <taxon>Pezizomycotina</taxon>
        <taxon>Sordariomycetes</taxon>
        <taxon>Hypocreomycetidae</taxon>
        <taxon>Hypocreales</taxon>
        <taxon>Clavicipitaceae</taxon>
        <taxon>Metarhizium</taxon>
    </lineage>
</organism>
<evidence type="ECO:0000313" key="3">
    <source>
        <dbReference type="Proteomes" id="UP000317257"/>
    </source>
</evidence>
<proteinExistence type="predicted"/>
<dbReference type="InterPro" id="IPR057678">
    <property type="entry name" value="DUF7918"/>
</dbReference>
<comment type="caution">
    <text evidence="2">The sequence shown here is derived from an EMBL/GenBank/DDBJ whole genome shotgun (WGS) entry which is preliminary data.</text>
</comment>
<name>A0A5C6G8V0_METRR</name>
<dbReference type="PANTHER" id="PTHR36223:SF1">
    <property type="entry name" value="TRANSCRIPTION ELONGATION FACTOR EAF N-TERMINAL DOMAIN-CONTAINING PROTEIN"/>
    <property type="match status" value="1"/>
</dbReference>
<reference evidence="3" key="1">
    <citation type="submission" date="2018-12" db="EMBL/GenBank/DDBJ databases">
        <title>The complete genome of Metarhizium rileyi, a key fungal pathogen of Lepidoptera.</title>
        <authorList>
            <person name="Binneck E."/>
            <person name="Lastra C.C.L."/>
            <person name="Sosa-Gomez D.R."/>
        </authorList>
    </citation>
    <scope>NUCLEOTIDE SEQUENCE [LARGE SCALE GENOMIC DNA]</scope>
    <source>
        <strain evidence="3">Cep018-CH2</strain>
    </source>
</reference>
<dbReference type="EMBL" id="SBHS01000013">
    <property type="protein sequence ID" value="TWU74090.1"/>
    <property type="molecule type" value="Genomic_DNA"/>
</dbReference>
<evidence type="ECO:0000259" key="1">
    <source>
        <dbReference type="Pfam" id="PF25534"/>
    </source>
</evidence>
<sequence length="291" mass="32942">MAVISTVPGIDISVHVNGEVAQEYPPPCQLDGCMSSVPSNREIFAINAIALFVYIDGHPVGSRLIHRKSGLSGSTTFKFKDELFQSDVAGLCVRQSFSFSPISTVEEAASPKVKRDVERAKDLGSILVKLSTCCAGQMRPWTPLKQNKSSNFALAEKAMKGRELSHGTSYIREGMVSTCRHARLTYNLVPLGQYIFQYRSRERTYYPPNTTASWWLFNCKELSSMPDRYVRLLSEEMPRIKREKEVKQETLSYSFKRTIDLTEDSLGKMNEHRGYKILKQEDGTDFIDLTE</sequence>
<protein>
    <recommendedName>
        <fullName evidence="1">DUF7918 domain-containing protein</fullName>
    </recommendedName>
</protein>
<dbReference type="Proteomes" id="UP000317257">
    <property type="component" value="Unassembled WGS sequence"/>
</dbReference>